<dbReference type="AlphaFoldDB" id="R9IGQ4"/>
<sequence length="40" mass="4816">MVTLQPFAKEHIVKPLCILLRLDKEILIKIRRNKQELKVF</sequence>
<dbReference type="EMBL" id="ASSP01000011">
    <property type="protein sequence ID" value="EOS12728.1"/>
    <property type="molecule type" value="Genomic_DNA"/>
</dbReference>
<dbReference type="PATRIC" id="fig|1235788.3.peg.1931"/>
<reference evidence="1 2" key="1">
    <citation type="submission" date="2013-04" db="EMBL/GenBank/DDBJ databases">
        <title>The Genome Sequence of Bacteroides massiliensis dnLKV3.</title>
        <authorList>
            <consortium name="The Broad Institute Genomics Platform"/>
            <consortium name="The Broad Institute Genome Sequencing Center for Infectious Disease"/>
            <person name="Earl A."/>
            <person name="Xavier R."/>
            <person name="Kuhn K."/>
            <person name="Stappenbeck T."/>
            <person name="Walker B."/>
            <person name="Young S."/>
            <person name="Zeng Q."/>
            <person name="Gargeya S."/>
            <person name="Fitzgerald M."/>
            <person name="Haas B."/>
            <person name="Abouelleil A."/>
            <person name="Allen A.W."/>
            <person name="Alvarado L."/>
            <person name="Arachchi H.M."/>
            <person name="Berlin A.M."/>
            <person name="Chapman S.B."/>
            <person name="Gainer-Dewar J."/>
            <person name="Goldberg J."/>
            <person name="Griggs A."/>
            <person name="Gujja S."/>
            <person name="Hansen M."/>
            <person name="Howarth C."/>
            <person name="Imamovic A."/>
            <person name="Ireland A."/>
            <person name="Larimer J."/>
            <person name="McCowan C."/>
            <person name="Murphy C."/>
            <person name="Pearson M."/>
            <person name="Poon T.W."/>
            <person name="Priest M."/>
            <person name="Roberts A."/>
            <person name="Saif S."/>
            <person name="Shea T."/>
            <person name="Sisk P."/>
            <person name="Sykes S."/>
            <person name="Wortman J."/>
            <person name="Nusbaum C."/>
            <person name="Birren B."/>
        </authorList>
    </citation>
    <scope>NUCLEOTIDE SEQUENCE [LARGE SCALE GENOMIC DNA]</scope>
    <source>
        <strain evidence="2">dnLKV3</strain>
    </source>
</reference>
<protein>
    <submittedName>
        <fullName evidence="1">Uncharacterized protein</fullName>
    </submittedName>
</protein>
<proteinExistence type="predicted"/>
<accession>R9IGQ4</accession>
<name>R9IGQ4_9BACT</name>
<dbReference type="HOGENOM" id="CLU_3284998_0_0_10"/>
<organism evidence="1 2">
    <name type="scientific">Phocaeicola sartorii</name>
    <dbReference type="NCBI Taxonomy" id="671267"/>
    <lineage>
        <taxon>Bacteria</taxon>
        <taxon>Pseudomonadati</taxon>
        <taxon>Bacteroidota</taxon>
        <taxon>Bacteroidia</taxon>
        <taxon>Bacteroidales</taxon>
        <taxon>Bacteroidaceae</taxon>
        <taxon>Phocaeicola</taxon>
    </lineage>
</organism>
<evidence type="ECO:0000313" key="1">
    <source>
        <dbReference type="EMBL" id="EOS12728.1"/>
    </source>
</evidence>
<gene>
    <name evidence="1" type="ORF">C802_01882</name>
</gene>
<evidence type="ECO:0000313" key="2">
    <source>
        <dbReference type="Proteomes" id="UP000014200"/>
    </source>
</evidence>
<comment type="caution">
    <text evidence="1">The sequence shown here is derived from an EMBL/GenBank/DDBJ whole genome shotgun (WGS) entry which is preliminary data.</text>
</comment>
<dbReference type="Proteomes" id="UP000014200">
    <property type="component" value="Unassembled WGS sequence"/>
</dbReference>
<keyword evidence="2" id="KW-1185">Reference proteome</keyword>